<keyword evidence="5" id="KW-1278">Translocase</keyword>
<dbReference type="GO" id="GO:0008137">
    <property type="term" value="F:NADH dehydrogenase (ubiquinone) activity"/>
    <property type="evidence" value="ECO:0007669"/>
    <property type="project" value="UniProtKB-EC"/>
</dbReference>
<evidence type="ECO:0000256" key="8">
    <source>
        <dbReference type="ARBA" id="ARBA00023136"/>
    </source>
</evidence>
<evidence type="ECO:0000256" key="6">
    <source>
        <dbReference type="ARBA" id="ARBA00022989"/>
    </source>
</evidence>
<name>A0A4P8D2L1_RHYDO</name>
<dbReference type="AlphaFoldDB" id="A0A4P8D2L1"/>
<proteinExistence type="inferred from homology"/>
<evidence type="ECO:0000256" key="4">
    <source>
        <dbReference type="ARBA" id="ARBA00022692"/>
    </source>
</evidence>
<comment type="subcellular location">
    <subcellularLocation>
        <location evidence="1">Membrane</location>
        <topology evidence="1">Multi-pass membrane protein</topology>
    </subcellularLocation>
</comment>
<keyword evidence="8 11" id="KW-0472">Membrane</keyword>
<keyword evidence="4 11" id="KW-0812">Transmembrane</keyword>
<comment type="similarity">
    <text evidence="2">Belongs to the complex I subunit 4L family.</text>
</comment>
<gene>
    <name evidence="12" type="primary">nad4L</name>
</gene>
<evidence type="ECO:0000256" key="9">
    <source>
        <dbReference type="ARBA" id="ARBA00031586"/>
    </source>
</evidence>
<comment type="catalytic activity">
    <reaction evidence="10">
        <text>a ubiquinone + NADH + 5 H(+)(in) = a ubiquinol + NAD(+) + 4 H(+)(out)</text>
        <dbReference type="Rhea" id="RHEA:29091"/>
        <dbReference type="Rhea" id="RHEA-COMP:9565"/>
        <dbReference type="Rhea" id="RHEA-COMP:9566"/>
        <dbReference type="ChEBI" id="CHEBI:15378"/>
        <dbReference type="ChEBI" id="CHEBI:16389"/>
        <dbReference type="ChEBI" id="CHEBI:17976"/>
        <dbReference type="ChEBI" id="CHEBI:57540"/>
        <dbReference type="ChEBI" id="CHEBI:57945"/>
        <dbReference type="EC" id="7.1.1.2"/>
    </reaction>
</comment>
<reference evidence="12" key="1">
    <citation type="submission" date="2018-08" db="EMBL/GenBank/DDBJ databases">
        <title>High-level phylogeny of Polyphaga (Insecta: Coleoptera) inferred from mitogenome sequences.</title>
        <authorList>
            <person name="Yuan M.-L."/>
        </authorList>
    </citation>
    <scope>NUCLEOTIDE SEQUENCE</scope>
</reference>
<evidence type="ECO:0000256" key="7">
    <source>
        <dbReference type="ARBA" id="ARBA00023027"/>
    </source>
</evidence>
<evidence type="ECO:0000256" key="5">
    <source>
        <dbReference type="ARBA" id="ARBA00022967"/>
    </source>
</evidence>
<dbReference type="InterPro" id="IPR039428">
    <property type="entry name" value="NUOK/Mnh_C1-like"/>
</dbReference>
<evidence type="ECO:0000256" key="1">
    <source>
        <dbReference type="ARBA" id="ARBA00004141"/>
    </source>
</evidence>
<feature type="transmembrane region" description="Helical" evidence="11">
    <location>
        <begin position="21"/>
        <end position="44"/>
    </location>
</feature>
<protein>
    <recommendedName>
        <fullName evidence="3">NADH-ubiquinone oxidoreductase chain 4L</fullName>
    </recommendedName>
    <alternativeName>
        <fullName evidence="9">NADH dehydrogenase subunit 4L</fullName>
    </alternativeName>
</protein>
<feature type="transmembrane region" description="Helical" evidence="11">
    <location>
        <begin position="50"/>
        <end position="75"/>
    </location>
</feature>
<dbReference type="Gene3D" id="1.10.287.3510">
    <property type="match status" value="1"/>
</dbReference>
<dbReference type="GO" id="GO:0016020">
    <property type="term" value="C:membrane"/>
    <property type="evidence" value="ECO:0007669"/>
    <property type="project" value="UniProtKB-SubCell"/>
</dbReference>
<evidence type="ECO:0000256" key="10">
    <source>
        <dbReference type="ARBA" id="ARBA00049551"/>
    </source>
</evidence>
<evidence type="ECO:0000313" key="12">
    <source>
        <dbReference type="EMBL" id="QCI56365.1"/>
    </source>
</evidence>
<dbReference type="Pfam" id="PF00420">
    <property type="entry name" value="Oxidored_q2"/>
    <property type="match status" value="1"/>
</dbReference>
<sequence>MEMLFVYLCGVTVFSFFRKHLLSLLLSLEFIVLSLYLNLVYYVSLFDYEGFFLMIFLCFSVCEGALGLGLLVLIIRSCGNDFFQTFNVLW</sequence>
<keyword evidence="7" id="KW-0520">NAD</keyword>
<accession>A0A4P8D2L1</accession>
<evidence type="ECO:0000256" key="3">
    <source>
        <dbReference type="ARBA" id="ARBA00016612"/>
    </source>
</evidence>
<evidence type="ECO:0000256" key="2">
    <source>
        <dbReference type="ARBA" id="ARBA00010519"/>
    </source>
</evidence>
<keyword evidence="6 11" id="KW-1133">Transmembrane helix</keyword>
<geneLocation type="mitochondrion" evidence="12"/>
<dbReference type="EMBL" id="MH817139">
    <property type="protein sequence ID" value="QCI56365.1"/>
    <property type="molecule type" value="Genomic_DNA"/>
</dbReference>
<organism evidence="12">
    <name type="scientific">Rhyzopertha dominica</name>
    <name type="common">Lesser grain borer</name>
    <name type="synonym">Synodendron dominica</name>
    <dbReference type="NCBI Taxonomy" id="92692"/>
    <lineage>
        <taxon>Eukaryota</taxon>
        <taxon>Metazoa</taxon>
        <taxon>Ecdysozoa</taxon>
        <taxon>Arthropoda</taxon>
        <taxon>Hexapoda</taxon>
        <taxon>Insecta</taxon>
        <taxon>Pterygota</taxon>
        <taxon>Neoptera</taxon>
        <taxon>Endopterygota</taxon>
        <taxon>Coleoptera</taxon>
        <taxon>Polyphaga</taxon>
        <taxon>Bostrichiformia</taxon>
        <taxon>Bostrichidae</taxon>
        <taxon>Dinoderinae</taxon>
        <taxon>Rhyzopertha</taxon>
    </lineage>
</organism>
<evidence type="ECO:0000256" key="11">
    <source>
        <dbReference type="SAM" id="Phobius"/>
    </source>
</evidence>
<keyword evidence="12" id="KW-0496">Mitochondrion</keyword>